<dbReference type="InterPro" id="IPR003824">
    <property type="entry name" value="UppP"/>
</dbReference>
<dbReference type="PANTHER" id="PTHR30622">
    <property type="entry name" value="UNDECAPRENYL-DIPHOSPHATASE"/>
    <property type="match status" value="1"/>
</dbReference>
<evidence type="ECO:0000256" key="6">
    <source>
        <dbReference type="ARBA" id="ARBA00022692"/>
    </source>
</evidence>
<reference evidence="15 16" key="1">
    <citation type="journal article" date="2015" name="Nature">
        <title>rRNA introns, odd ribosomes, and small enigmatic genomes across a large radiation of phyla.</title>
        <authorList>
            <person name="Brown C.T."/>
            <person name="Hug L.A."/>
            <person name="Thomas B.C."/>
            <person name="Sharon I."/>
            <person name="Castelle C.J."/>
            <person name="Singh A."/>
            <person name="Wilkins M.J."/>
            <person name="Williams K.H."/>
            <person name="Banfield J.F."/>
        </authorList>
    </citation>
    <scope>NUCLEOTIDE SEQUENCE [LARGE SCALE GENOMIC DNA]</scope>
</reference>
<comment type="catalytic activity">
    <reaction evidence="13 14">
        <text>di-trans,octa-cis-undecaprenyl diphosphate + H2O = di-trans,octa-cis-undecaprenyl phosphate + phosphate + H(+)</text>
        <dbReference type="Rhea" id="RHEA:28094"/>
        <dbReference type="ChEBI" id="CHEBI:15377"/>
        <dbReference type="ChEBI" id="CHEBI:15378"/>
        <dbReference type="ChEBI" id="CHEBI:43474"/>
        <dbReference type="ChEBI" id="CHEBI:58405"/>
        <dbReference type="ChEBI" id="CHEBI:60392"/>
        <dbReference type="EC" id="3.6.1.27"/>
    </reaction>
</comment>
<dbReference type="GO" id="GO:0071555">
    <property type="term" value="P:cell wall organization"/>
    <property type="evidence" value="ECO:0007669"/>
    <property type="project" value="UniProtKB-KW"/>
</dbReference>
<keyword evidence="14" id="KW-0133">Cell shape</keyword>
<evidence type="ECO:0000313" key="15">
    <source>
        <dbReference type="EMBL" id="KKQ84600.1"/>
    </source>
</evidence>
<evidence type="ECO:0000256" key="4">
    <source>
        <dbReference type="ARBA" id="ARBA00021581"/>
    </source>
</evidence>
<sequence length="245" mass="26796">MNIVWATVLGLIQGLTEFLPVSSSGHLVIAQHFIPGFTQPGILFDVVLHLATLLAVLFFYRNRIFTLGRKYYQLLLIGTIPAATIGFLFQSQLENTFGDFKMVGVELIITGILNFLIDRTKTVHKNINYSNSFLIGISQAIAIIPGISRSGATIFSGVKLGIDRQKAAEFSFLLSIPAILGANVLQVISHGNNIIGNPIYYFAGFVAAFIGGFFSINLVLTSLAKRRFSLFGYYCIAIGLIVLLI</sequence>
<feature type="transmembrane region" description="Helical" evidence="14">
    <location>
        <begin position="167"/>
        <end position="188"/>
    </location>
</feature>
<dbReference type="GO" id="GO:0009252">
    <property type="term" value="P:peptidoglycan biosynthetic process"/>
    <property type="evidence" value="ECO:0007669"/>
    <property type="project" value="UniProtKB-KW"/>
</dbReference>
<feature type="transmembrane region" description="Helical" evidence="14">
    <location>
        <begin position="100"/>
        <end position="117"/>
    </location>
</feature>
<feature type="transmembrane region" description="Helical" evidence="14">
    <location>
        <begin position="200"/>
        <end position="220"/>
    </location>
</feature>
<evidence type="ECO:0000256" key="14">
    <source>
        <dbReference type="HAMAP-Rule" id="MF_01006"/>
    </source>
</evidence>
<keyword evidence="5 14" id="KW-1003">Cell membrane</keyword>
<keyword evidence="14" id="KW-0961">Cell wall biogenesis/degradation</keyword>
<name>A0A0G0L9T3_9BACT</name>
<gene>
    <name evidence="14" type="primary">uppP</name>
    <name evidence="15" type="ORF">UT08_C0016G0014</name>
</gene>
<dbReference type="EC" id="3.6.1.27" evidence="3 14"/>
<dbReference type="EMBL" id="LBVL01000016">
    <property type="protein sequence ID" value="KKQ84600.1"/>
    <property type="molecule type" value="Genomic_DNA"/>
</dbReference>
<dbReference type="STRING" id="1618570.UT08_C0016G0014"/>
<comment type="miscellaneous">
    <text evidence="14">Bacitracin is thought to be involved in the inhibition of peptidoglycan synthesis by sequestering undecaprenyl diphosphate, thereby reducing the pool of lipid carrier available.</text>
</comment>
<evidence type="ECO:0000256" key="12">
    <source>
        <dbReference type="ARBA" id="ARBA00032932"/>
    </source>
</evidence>
<dbReference type="GO" id="GO:0005886">
    <property type="term" value="C:plasma membrane"/>
    <property type="evidence" value="ECO:0007669"/>
    <property type="project" value="UniProtKB-SubCell"/>
</dbReference>
<dbReference type="GO" id="GO:0050380">
    <property type="term" value="F:undecaprenyl-diphosphatase activity"/>
    <property type="evidence" value="ECO:0007669"/>
    <property type="project" value="UniProtKB-UniRule"/>
</dbReference>
<keyword evidence="7 14" id="KW-0378">Hydrolase</keyword>
<dbReference type="PANTHER" id="PTHR30622:SF2">
    <property type="entry name" value="UNDECAPRENYL-DIPHOSPHATASE"/>
    <property type="match status" value="1"/>
</dbReference>
<organism evidence="15 16">
    <name type="scientific">Candidatus Woesebacteria bacterium GW2011_GWB1_38_8</name>
    <dbReference type="NCBI Taxonomy" id="1618570"/>
    <lineage>
        <taxon>Bacteria</taxon>
        <taxon>Candidatus Woeseibacteriota</taxon>
    </lineage>
</organism>
<dbReference type="GO" id="GO:0008360">
    <property type="term" value="P:regulation of cell shape"/>
    <property type="evidence" value="ECO:0007669"/>
    <property type="project" value="UniProtKB-KW"/>
</dbReference>
<evidence type="ECO:0000256" key="13">
    <source>
        <dbReference type="ARBA" id="ARBA00047594"/>
    </source>
</evidence>
<comment type="function">
    <text evidence="14">Catalyzes the dephosphorylation of undecaprenyl diphosphate (UPP). Confers resistance to bacitracin.</text>
</comment>
<proteinExistence type="inferred from homology"/>
<evidence type="ECO:0000256" key="11">
    <source>
        <dbReference type="ARBA" id="ARBA00032707"/>
    </source>
</evidence>
<evidence type="ECO:0000256" key="2">
    <source>
        <dbReference type="ARBA" id="ARBA00010621"/>
    </source>
</evidence>
<keyword evidence="10 14" id="KW-0046">Antibiotic resistance</keyword>
<dbReference type="Pfam" id="PF02673">
    <property type="entry name" value="BacA"/>
    <property type="match status" value="1"/>
</dbReference>
<evidence type="ECO:0000256" key="5">
    <source>
        <dbReference type="ARBA" id="ARBA00022475"/>
    </source>
</evidence>
<keyword evidence="8 14" id="KW-1133">Transmembrane helix</keyword>
<dbReference type="HAMAP" id="MF_01006">
    <property type="entry name" value="Undec_diphosphatase"/>
    <property type="match status" value="1"/>
</dbReference>
<keyword evidence="6 14" id="KW-0812">Transmembrane</keyword>
<evidence type="ECO:0000256" key="10">
    <source>
        <dbReference type="ARBA" id="ARBA00023251"/>
    </source>
</evidence>
<keyword evidence="9 14" id="KW-0472">Membrane</keyword>
<comment type="similarity">
    <text evidence="2 14">Belongs to the UppP family.</text>
</comment>
<feature type="transmembrane region" description="Helical" evidence="14">
    <location>
        <begin position="226"/>
        <end position="244"/>
    </location>
</feature>
<accession>A0A0G0L9T3</accession>
<evidence type="ECO:0000256" key="3">
    <source>
        <dbReference type="ARBA" id="ARBA00012374"/>
    </source>
</evidence>
<feature type="transmembrane region" description="Helical" evidence="14">
    <location>
        <begin position="40"/>
        <end position="59"/>
    </location>
</feature>
<comment type="caution">
    <text evidence="15">The sequence shown here is derived from an EMBL/GenBank/DDBJ whole genome shotgun (WGS) entry which is preliminary data.</text>
</comment>
<protein>
    <recommendedName>
        <fullName evidence="4 14">Undecaprenyl-diphosphatase</fullName>
        <ecNumber evidence="3 14">3.6.1.27</ecNumber>
    </recommendedName>
    <alternativeName>
        <fullName evidence="12 14">Bacitracin resistance protein</fullName>
    </alternativeName>
    <alternativeName>
        <fullName evidence="11 14">Undecaprenyl pyrophosphate phosphatase</fullName>
    </alternativeName>
</protein>
<dbReference type="PATRIC" id="fig|1618570.3.peg.1203"/>
<keyword evidence="14" id="KW-0573">Peptidoglycan synthesis</keyword>
<evidence type="ECO:0000256" key="8">
    <source>
        <dbReference type="ARBA" id="ARBA00022989"/>
    </source>
</evidence>
<evidence type="ECO:0000256" key="9">
    <source>
        <dbReference type="ARBA" id="ARBA00023136"/>
    </source>
</evidence>
<dbReference type="Proteomes" id="UP000034081">
    <property type="component" value="Unassembled WGS sequence"/>
</dbReference>
<dbReference type="AlphaFoldDB" id="A0A0G0L9T3"/>
<evidence type="ECO:0000313" key="16">
    <source>
        <dbReference type="Proteomes" id="UP000034081"/>
    </source>
</evidence>
<feature type="transmembrane region" description="Helical" evidence="14">
    <location>
        <begin position="71"/>
        <end position="88"/>
    </location>
</feature>
<evidence type="ECO:0000256" key="1">
    <source>
        <dbReference type="ARBA" id="ARBA00004651"/>
    </source>
</evidence>
<comment type="subcellular location">
    <subcellularLocation>
        <location evidence="1 14">Cell membrane</location>
        <topology evidence="1 14">Multi-pass membrane protein</topology>
    </subcellularLocation>
</comment>
<evidence type="ECO:0000256" key="7">
    <source>
        <dbReference type="ARBA" id="ARBA00022801"/>
    </source>
</evidence>
<dbReference type="GO" id="GO:0046677">
    <property type="term" value="P:response to antibiotic"/>
    <property type="evidence" value="ECO:0007669"/>
    <property type="project" value="UniProtKB-UniRule"/>
</dbReference>